<dbReference type="Pfam" id="PF00378">
    <property type="entry name" value="ECH_1"/>
    <property type="match status" value="1"/>
</dbReference>
<dbReference type="PANTHER" id="PTHR43802:SF1">
    <property type="entry name" value="IP11341P-RELATED"/>
    <property type="match status" value="1"/>
</dbReference>
<evidence type="ECO:0000256" key="1">
    <source>
        <dbReference type="ARBA" id="ARBA00005254"/>
    </source>
</evidence>
<dbReference type="InterPro" id="IPR001753">
    <property type="entry name" value="Enoyl-CoA_hydra/iso"/>
</dbReference>
<accession>A0ABV7QQ36</accession>
<dbReference type="EMBL" id="JBHRWI010000048">
    <property type="protein sequence ID" value="MFC3515141.1"/>
    <property type="molecule type" value="Genomic_DNA"/>
</dbReference>
<dbReference type="PROSITE" id="PS00166">
    <property type="entry name" value="ENOYL_COA_HYDRATASE"/>
    <property type="match status" value="1"/>
</dbReference>
<dbReference type="InterPro" id="IPR029045">
    <property type="entry name" value="ClpP/crotonase-like_dom_sf"/>
</dbReference>
<gene>
    <name evidence="3" type="ORF">ACFORO_33565</name>
</gene>
<dbReference type="SUPFAM" id="SSF52096">
    <property type="entry name" value="ClpP/crotonase"/>
    <property type="match status" value="1"/>
</dbReference>
<proteinExistence type="inferred from homology"/>
<dbReference type="InterPro" id="IPR018376">
    <property type="entry name" value="Enoyl-CoA_hyd/isom_CS"/>
</dbReference>
<comment type="similarity">
    <text evidence="1 2">Belongs to the enoyl-CoA hydratase/isomerase family.</text>
</comment>
<dbReference type="Proteomes" id="UP001595764">
    <property type="component" value="Unassembled WGS sequence"/>
</dbReference>
<sequence length="269" mass="28679">MACCPDTRYFGRRHRVSTVLVEHDGPVTTIGINRPERRNAVDRATAEALADAFREFDASDASVAVLHGVGGTFCAGADLKAVSEGRGNRTEPDGDGPMGPTRLRLRKPVLAAVSGHAVAGGLELAIWADLRIVEETAVFGVFCRRWGVPLIDGGTFRLPRLIGRSHAMDLVLTGRPVGAEEAHRIGLANRVVPSGQALPAAIALGRELAAFPRTCLREDRAALLESESLTEESAWENEFRHGIQSLNADTIAGATRFAEGAGRHGSFGN</sequence>
<keyword evidence="4" id="KW-1185">Reference proteome</keyword>
<dbReference type="RefSeq" id="WP_377876238.1">
    <property type="nucleotide sequence ID" value="NZ_JBHMAY010000092.1"/>
</dbReference>
<dbReference type="Gene3D" id="1.10.287.2460">
    <property type="match status" value="1"/>
</dbReference>
<evidence type="ECO:0000256" key="2">
    <source>
        <dbReference type="RuleBase" id="RU003707"/>
    </source>
</evidence>
<dbReference type="Gene3D" id="3.90.226.10">
    <property type="entry name" value="2-enoyl-CoA Hydratase, Chain A, domain 1"/>
    <property type="match status" value="1"/>
</dbReference>
<dbReference type="CDD" id="cd06558">
    <property type="entry name" value="crotonase-like"/>
    <property type="match status" value="1"/>
</dbReference>
<organism evidence="3 4">
    <name type="scientific">Amycolatopsis halotolerans</name>
    <dbReference type="NCBI Taxonomy" id="330083"/>
    <lineage>
        <taxon>Bacteria</taxon>
        <taxon>Bacillati</taxon>
        <taxon>Actinomycetota</taxon>
        <taxon>Actinomycetes</taxon>
        <taxon>Pseudonocardiales</taxon>
        <taxon>Pseudonocardiaceae</taxon>
        <taxon>Amycolatopsis</taxon>
    </lineage>
</organism>
<comment type="caution">
    <text evidence="3">The sequence shown here is derived from an EMBL/GenBank/DDBJ whole genome shotgun (WGS) entry which is preliminary data.</text>
</comment>
<dbReference type="PANTHER" id="PTHR43802">
    <property type="entry name" value="ENOYL-COA HYDRATASE"/>
    <property type="match status" value="1"/>
</dbReference>
<evidence type="ECO:0000313" key="4">
    <source>
        <dbReference type="Proteomes" id="UP001595764"/>
    </source>
</evidence>
<evidence type="ECO:0000313" key="3">
    <source>
        <dbReference type="EMBL" id="MFC3515141.1"/>
    </source>
</evidence>
<dbReference type="NCBIfam" id="NF006108">
    <property type="entry name" value="PRK08259.1"/>
    <property type="match status" value="1"/>
</dbReference>
<name>A0ABV7QQ36_9PSEU</name>
<reference evidence="4" key="1">
    <citation type="journal article" date="2019" name="Int. J. Syst. Evol. Microbiol.">
        <title>The Global Catalogue of Microorganisms (GCM) 10K type strain sequencing project: providing services to taxonomists for standard genome sequencing and annotation.</title>
        <authorList>
            <consortium name="The Broad Institute Genomics Platform"/>
            <consortium name="The Broad Institute Genome Sequencing Center for Infectious Disease"/>
            <person name="Wu L."/>
            <person name="Ma J."/>
        </authorList>
    </citation>
    <scope>NUCLEOTIDE SEQUENCE [LARGE SCALE GENOMIC DNA]</scope>
    <source>
        <strain evidence="4">CGMCC 4.7682</strain>
    </source>
</reference>
<protein>
    <submittedName>
        <fullName evidence="3">Crotonase/enoyl-CoA hydratase family protein</fullName>
    </submittedName>
</protein>